<comment type="caution">
    <text evidence="3">The sequence shown here is derived from an EMBL/GenBank/DDBJ whole genome shotgun (WGS) entry which is preliminary data.</text>
</comment>
<dbReference type="Gene3D" id="3.20.20.190">
    <property type="entry name" value="Phosphatidylinositol (PI) phosphodiesterase"/>
    <property type="match status" value="1"/>
</dbReference>
<evidence type="ECO:0000256" key="1">
    <source>
        <dbReference type="SAM" id="SignalP"/>
    </source>
</evidence>
<feature type="signal peptide" evidence="1">
    <location>
        <begin position="1"/>
        <end position="20"/>
    </location>
</feature>
<evidence type="ECO:0000259" key="2">
    <source>
        <dbReference type="PROSITE" id="PS51704"/>
    </source>
</evidence>
<sequence length="267" mass="30170">MKRFLVLQFLVCVCAFQVQAQQTNSPAPILISAHRGNTGQAPENTLAAYKDALKVGVDYVEIDVRTTLDGKLVILHDATLNRTTNGEGPLKNKRIVELRELSAGKGFIEFNKERIPTLKEVCQLISRWNIWHKKKTYIYVDCKDVAPAPLVETLEKYKLANESYFYGNDSFLLSLKQVFPQARLMPSLRNKEEIQTKIASLHPAAFDASFLSLTQEMVDEIHSKNIRVFTDLLGPLDTETNYKKAAKLGVDLIQTDKPKLVLETLPH</sequence>
<name>A0ABW8SZ93_9BACT</name>
<gene>
    <name evidence="3" type="ORF">V7S74_06060</name>
</gene>
<evidence type="ECO:0000313" key="3">
    <source>
        <dbReference type="EMBL" id="MFL0206301.1"/>
    </source>
</evidence>
<feature type="chain" id="PRO_5046874829" evidence="1">
    <location>
        <begin position="21"/>
        <end position="267"/>
    </location>
</feature>
<dbReference type="InterPro" id="IPR030395">
    <property type="entry name" value="GP_PDE_dom"/>
</dbReference>
<accession>A0ABW8SZ93</accession>
<dbReference type="InterPro" id="IPR017946">
    <property type="entry name" value="PLC-like_Pdiesterase_TIM-brl"/>
</dbReference>
<dbReference type="Proteomes" id="UP001623559">
    <property type="component" value="Unassembled WGS sequence"/>
</dbReference>
<dbReference type="Pfam" id="PF03009">
    <property type="entry name" value="GDPD"/>
    <property type="match status" value="1"/>
</dbReference>
<reference evidence="3 4" key="1">
    <citation type="submission" date="2024-07" db="EMBL/GenBank/DDBJ databases">
        <authorList>
            <person name="Pitt A."/>
            <person name="Hahn M.W."/>
        </authorList>
    </citation>
    <scope>NUCLEOTIDE SEQUENCE [LARGE SCALE GENOMIC DNA]</scope>
    <source>
        <strain evidence="3 4">2-AUSEE-184A6</strain>
    </source>
</reference>
<organism evidence="3 4">
    <name type="scientific">Aquirufa novilacunae</name>
    <dbReference type="NCBI Taxonomy" id="3139305"/>
    <lineage>
        <taxon>Bacteria</taxon>
        <taxon>Pseudomonadati</taxon>
        <taxon>Bacteroidota</taxon>
        <taxon>Cytophagia</taxon>
        <taxon>Cytophagales</taxon>
        <taxon>Flectobacillaceae</taxon>
        <taxon>Aquirufa</taxon>
    </lineage>
</organism>
<protein>
    <submittedName>
        <fullName evidence="3">Glycerophosphodiester phosphodiesterase family protein</fullName>
    </submittedName>
</protein>
<dbReference type="PANTHER" id="PTHR46211">
    <property type="entry name" value="GLYCEROPHOSPHORYL DIESTER PHOSPHODIESTERASE"/>
    <property type="match status" value="1"/>
</dbReference>
<dbReference type="SUPFAM" id="SSF51695">
    <property type="entry name" value="PLC-like phosphodiesterases"/>
    <property type="match status" value="1"/>
</dbReference>
<dbReference type="CDD" id="cd08566">
    <property type="entry name" value="GDPD_AtGDE_like"/>
    <property type="match status" value="1"/>
</dbReference>
<evidence type="ECO:0000313" key="4">
    <source>
        <dbReference type="Proteomes" id="UP001623559"/>
    </source>
</evidence>
<dbReference type="PROSITE" id="PS50007">
    <property type="entry name" value="PIPLC_X_DOMAIN"/>
    <property type="match status" value="1"/>
</dbReference>
<keyword evidence="1" id="KW-0732">Signal</keyword>
<feature type="domain" description="GP-PDE" evidence="2">
    <location>
        <begin position="29"/>
        <end position="265"/>
    </location>
</feature>
<proteinExistence type="predicted"/>
<dbReference type="EMBL" id="JBEWZG010000002">
    <property type="protein sequence ID" value="MFL0206301.1"/>
    <property type="molecule type" value="Genomic_DNA"/>
</dbReference>
<dbReference type="RefSeq" id="WP_406777879.1">
    <property type="nucleotide sequence ID" value="NZ_JBEWZG010000002.1"/>
</dbReference>
<dbReference type="PANTHER" id="PTHR46211:SF1">
    <property type="entry name" value="GLYCEROPHOSPHODIESTER PHOSPHODIESTERASE, CYTOPLASMIC"/>
    <property type="match status" value="1"/>
</dbReference>
<dbReference type="PROSITE" id="PS51704">
    <property type="entry name" value="GP_PDE"/>
    <property type="match status" value="1"/>
</dbReference>